<protein>
    <submittedName>
        <fullName evidence="1">Uncharacterized protein</fullName>
    </submittedName>
</protein>
<organism evidence="1 2">
    <name type="scientific">Hemibagrus guttatus</name>
    <dbReference type="NCBI Taxonomy" id="175788"/>
    <lineage>
        <taxon>Eukaryota</taxon>
        <taxon>Metazoa</taxon>
        <taxon>Chordata</taxon>
        <taxon>Craniata</taxon>
        <taxon>Vertebrata</taxon>
        <taxon>Euteleostomi</taxon>
        <taxon>Actinopterygii</taxon>
        <taxon>Neopterygii</taxon>
        <taxon>Teleostei</taxon>
        <taxon>Ostariophysi</taxon>
        <taxon>Siluriformes</taxon>
        <taxon>Bagridae</taxon>
        <taxon>Hemibagrus</taxon>
    </lineage>
</organism>
<reference evidence="1" key="1">
    <citation type="submission" date="2023-06" db="EMBL/GenBank/DDBJ databases">
        <title>Male Hemibagrus guttatus genome.</title>
        <authorList>
            <person name="Bian C."/>
        </authorList>
    </citation>
    <scope>NUCLEOTIDE SEQUENCE</scope>
    <source>
        <strain evidence="1">Male_cb2023</strain>
        <tissue evidence="1">Muscle</tissue>
    </source>
</reference>
<feature type="non-terminal residue" evidence="1">
    <location>
        <position position="1"/>
    </location>
</feature>
<gene>
    <name evidence="1" type="ORF">QTP70_016054</name>
</gene>
<accession>A0AAE0UKJ8</accession>
<name>A0AAE0UKJ8_9TELE</name>
<dbReference type="AlphaFoldDB" id="A0AAE0UKJ8"/>
<keyword evidence="2" id="KW-1185">Reference proteome</keyword>
<evidence type="ECO:0000313" key="1">
    <source>
        <dbReference type="EMBL" id="KAK3508187.1"/>
    </source>
</evidence>
<evidence type="ECO:0000313" key="2">
    <source>
        <dbReference type="Proteomes" id="UP001274896"/>
    </source>
</evidence>
<dbReference type="Proteomes" id="UP001274896">
    <property type="component" value="Unassembled WGS sequence"/>
</dbReference>
<dbReference type="EMBL" id="JAUCMX010000028">
    <property type="protein sequence ID" value="KAK3508187.1"/>
    <property type="molecule type" value="Genomic_DNA"/>
</dbReference>
<comment type="caution">
    <text evidence="1">The sequence shown here is derived from an EMBL/GenBank/DDBJ whole genome shotgun (WGS) entry which is preliminary data.</text>
</comment>
<sequence length="59" mass="6690">MTAPCRTTISRSSLDQVGGRLTQAELHPHVKHLAILPKGHHVSRLLIKHFHEKVQHQGR</sequence>
<proteinExistence type="predicted"/>